<evidence type="ECO:0000313" key="1">
    <source>
        <dbReference type="EMBL" id="CAA9310269.1"/>
    </source>
</evidence>
<proteinExistence type="predicted"/>
<reference evidence="1" key="1">
    <citation type="submission" date="2020-02" db="EMBL/GenBank/DDBJ databases">
        <authorList>
            <person name="Meier V. D."/>
        </authorList>
    </citation>
    <scope>NUCLEOTIDE SEQUENCE</scope>
    <source>
        <strain evidence="1">AVDCRST_MAG40</strain>
    </source>
</reference>
<protein>
    <submittedName>
        <fullName evidence="1">Uncharacterized protein</fullName>
    </submittedName>
</protein>
<gene>
    <name evidence="1" type="ORF">AVDCRST_MAG40-922</name>
</gene>
<accession>A0A6J4KML1</accession>
<feature type="non-terminal residue" evidence="1">
    <location>
        <position position="1"/>
    </location>
</feature>
<organism evidence="1">
    <name type="scientific">uncultured Gemmatimonadaceae bacterium</name>
    <dbReference type="NCBI Taxonomy" id="246130"/>
    <lineage>
        <taxon>Bacteria</taxon>
        <taxon>Pseudomonadati</taxon>
        <taxon>Gemmatimonadota</taxon>
        <taxon>Gemmatimonadia</taxon>
        <taxon>Gemmatimonadales</taxon>
        <taxon>Gemmatimonadaceae</taxon>
        <taxon>environmental samples</taxon>
    </lineage>
</organism>
<dbReference type="EMBL" id="CADCTX010000267">
    <property type="protein sequence ID" value="CAA9310269.1"/>
    <property type="molecule type" value="Genomic_DNA"/>
</dbReference>
<name>A0A6J4KML1_9BACT</name>
<sequence length="32" mass="3589">PAAQRRVAELEASTSWRITGPLRALARSLRRV</sequence>
<dbReference type="AlphaFoldDB" id="A0A6J4KML1"/>